<protein>
    <submittedName>
        <fullName evidence="1">Uncharacterized protein</fullName>
    </submittedName>
</protein>
<evidence type="ECO:0000313" key="1">
    <source>
        <dbReference type="EMBL" id="SFV50670.1"/>
    </source>
</evidence>
<sequence>MKRVLFLLFFNIALFAKTPVEFDYELDAYYSNVSAFLNLQKDDNITDGTHLSEYQIYKGLLQNSLSPNIFLLEASLHPMALGGIYFRKNDPYGYKKSSIRDFNIIKGMTSGWEEPYSISFFLGRMMVFKREDASHIGKNRAYSGLLLTYGDKSIKDNIEHKDDWVNIEIKLKGTRELKDKDLDWSFRLGYRHHTNQNFVDTLYLGARRSSVDFCKPKLSLIYNSAFEALLEVAKNDFKVTKGEFIIEKKWPSKFFINITYGLGIGYLYYGGNRYRDDLKDEGVDNHQLIIRPNIRW</sequence>
<dbReference type="EMBL" id="FPHB01000011">
    <property type="protein sequence ID" value="SFV50670.1"/>
    <property type="molecule type" value="Genomic_DNA"/>
</dbReference>
<proteinExistence type="predicted"/>
<gene>
    <name evidence="1" type="ORF">MNB_SM-7-1145</name>
</gene>
<name>A0A1W1BAQ2_9ZZZZ</name>
<dbReference type="AlphaFoldDB" id="A0A1W1BAQ2"/>
<reference evidence="1" key="1">
    <citation type="submission" date="2016-10" db="EMBL/GenBank/DDBJ databases">
        <authorList>
            <person name="de Groot N.N."/>
        </authorList>
    </citation>
    <scope>NUCLEOTIDE SEQUENCE</scope>
</reference>
<organism evidence="1">
    <name type="scientific">hydrothermal vent metagenome</name>
    <dbReference type="NCBI Taxonomy" id="652676"/>
    <lineage>
        <taxon>unclassified sequences</taxon>
        <taxon>metagenomes</taxon>
        <taxon>ecological metagenomes</taxon>
    </lineage>
</organism>
<accession>A0A1W1BAQ2</accession>